<accession>A0ABU7ZAW7</accession>
<dbReference type="InterPro" id="IPR000836">
    <property type="entry name" value="PRTase_dom"/>
</dbReference>
<name>A0ABU7ZAW7_9MICO</name>
<comment type="similarity">
    <text evidence="1">Belongs to the ComF/GntX family.</text>
</comment>
<reference evidence="2" key="2">
    <citation type="submission" date="2024-02" db="EMBL/GenBank/DDBJ databases">
        <authorList>
            <person name="Prathaban M."/>
            <person name="Mythili R."/>
            <person name="Sharmila Devi N."/>
            <person name="Sobanaa M."/>
            <person name="Prathiviraj R."/>
            <person name="Selvin J."/>
        </authorList>
    </citation>
    <scope>NUCLEOTIDE SEQUENCE</scope>
    <source>
        <strain evidence="2">MP1014</strain>
    </source>
</reference>
<sequence>MLTDLARLVVPVFCPGCGLPDVLWCPGCARAAVGDPPRRVEAGAPRLDRLDGAGPLPTWALADYAGAVRDLVVAWKDRGRADLDRLLVPALRRAAGTTAPRLRAAAASRPVAVVPAPSAPGARWRRAREPVRTLADAVADGLAAAGLRARVVPALRRRPSRDQVGLGARARGRNLAASVALRHGRLRQLTVCVLVDDVLTTGATLAVAEQVLGRGGHQVLGAFVLAATPPPDGAATRLGT</sequence>
<evidence type="ECO:0000256" key="1">
    <source>
        <dbReference type="ARBA" id="ARBA00008007"/>
    </source>
</evidence>
<evidence type="ECO:0000313" key="2">
    <source>
        <dbReference type="EMBL" id="MEG3616483.1"/>
    </source>
</evidence>
<dbReference type="RefSeq" id="WP_332902985.1">
    <property type="nucleotide sequence ID" value="NZ_JBAGLP010000119.1"/>
</dbReference>
<protein>
    <submittedName>
        <fullName evidence="2">ComF family protein</fullName>
    </submittedName>
</protein>
<keyword evidence="3" id="KW-1185">Reference proteome</keyword>
<dbReference type="Gene3D" id="3.40.50.2020">
    <property type="match status" value="1"/>
</dbReference>
<dbReference type="CDD" id="cd06223">
    <property type="entry name" value="PRTases_typeI"/>
    <property type="match status" value="1"/>
</dbReference>
<gene>
    <name evidence="2" type="ORF">V5O49_15235</name>
</gene>
<evidence type="ECO:0000313" key="3">
    <source>
        <dbReference type="Proteomes" id="UP001310387"/>
    </source>
</evidence>
<dbReference type="InterPro" id="IPR051910">
    <property type="entry name" value="ComF/GntX_DNA_util-trans"/>
</dbReference>
<comment type="caution">
    <text evidence="2">The sequence shown here is derived from an EMBL/GenBank/DDBJ whole genome shotgun (WGS) entry which is preliminary data.</text>
</comment>
<dbReference type="PANTHER" id="PTHR47505:SF1">
    <property type="entry name" value="DNA UTILIZATION PROTEIN YHGH"/>
    <property type="match status" value="1"/>
</dbReference>
<dbReference type="InterPro" id="IPR029057">
    <property type="entry name" value="PRTase-like"/>
</dbReference>
<dbReference type="SUPFAM" id="SSF53271">
    <property type="entry name" value="PRTase-like"/>
    <property type="match status" value="1"/>
</dbReference>
<dbReference type="EMBL" id="JBAGLP010000119">
    <property type="protein sequence ID" value="MEG3616483.1"/>
    <property type="molecule type" value="Genomic_DNA"/>
</dbReference>
<reference evidence="2" key="1">
    <citation type="journal article" date="2024" name="Antonie Van Leeuwenhoek">
        <title>Isoptericola haloaureus sp. nov., a dimorphic actinobacterium isolated from mangrove sediments of southeast India, implicating biosaline agricultural significance through nitrogen fixation and salt tolerance genes.</title>
        <authorList>
            <person name="Prathaban M."/>
            <person name="Prathiviraj R."/>
            <person name="Ravichandran M."/>
            <person name="Natarajan S.D."/>
            <person name="Sobanaa M."/>
            <person name="Hari Krishna Kumar S."/>
            <person name="Chandrasekar V."/>
            <person name="Selvin J."/>
        </authorList>
    </citation>
    <scope>NUCLEOTIDE SEQUENCE</scope>
    <source>
        <strain evidence="2">MP1014</strain>
    </source>
</reference>
<proteinExistence type="inferred from homology"/>
<dbReference type="Proteomes" id="UP001310387">
    <property type="component" value="Unassembled WGS sequence"/>
</dbReference>
<organism evidence="2 3">
    <name type="scientific">Isoptericola haloaureus</name>
    <dbReference type="NCBI Taxonomy" id="1542902"/>
    <lineage>
        <taxon>Bacteria</taxon>
        <taxon>Bacillati</taxon>
        <taxon>Actinomycetota</taxon>
        <taxon>Actinomycetes</taxon>
        <taxon>Micrococcales</taxon>
        <taxon>Promicromonosporaceae</taxon>
        <taxon>Isoptericola</taxon>
    </lineage>
</organism>
<dbReference type="PANTHER" id="PTHR47505">
    <property type="entry name" value="DNA UTILIZATION PROTEIN YHGH"/>
    <property type="match status" value="1"/>
</dbReference>